<dbReference type="GO" id="GO:0005524">
    <property type="term" value="F:ATP binding"/>
    <property type="evidence" value="ECO:0007669"/>
    <property type="project" value="InterPro"/>
</dbReference>
<dbReference type="SMART" id="SM00028">
    <property type="entry name" value="TPR"/>
    <property type="match status" value="8"/>
</dbReference>
<feature type="region of interest" description="Disordered" evidence="5">
    <location>
        <begin position="814"/>
        <end position="891"/>
    </location>
</feature>
<feature type="compositionally biased region" description="Polar residues" evidence="5">
    <location>
        <begin position="834"/>
        <end position="848"/>
    </location>
</feature>
<feature type="compositionally biased region" description="Polar residues" evidence="5">
    <location>
        <begin position="402"/>
        <end position="419"/>
    </location>
</feature>
<evidence type="ECO:0000256" key="5">
    <source>
        <dbReference type="SAM" id="MobiDB-lite"/>
    </source>
</evidence>
<dbReference type="Gene3D" id="1.25.40.10">
    <property type="entry name" value="Tetratricopeptide repeat domain"/>
    <property type="match status" value="4"/>
</dbReference>
<feature type="repeat" description="TPR" evidence="4">
    <location>
        <begin position="707"/>
        <end position="740"/>
    </location>
</feature>
<feature type="compositionally biased region" description="Polar residues" evidence="5">
    <location>
        <begin position="216"/>
        <end position="225"/>
    </location>
</feature>
<feature type="repeat" description="TPR" evidence="4">
    <location>
        <begin position="114"/>
        <end position="147"/>
    </location>
</feature>
<organism evidence="6 7">
    <name type="scientific">Tropilaelaps mercedesae</name>
    <dbReference type="NCBI Taxonomy" id="418985"/>
    <lineage>
        <taxon>Eukaryota</taxon>
        <taxon>Metazoa</taxon>
        <taxon>Ecdysozoa</taxon>
        <taxon>Arthropoda</taxon>
        <taxon>Chelicerata</taxon>
        <taxon>Arachnida</taxon>
        <taxon>Acari</taxon>
        <taxon>Parasitiformes</taxon>
        <taxon>Mesostigmata</taxon>
        <taxon>Gamasina</taxon>
        <taxon>Dermanyssoidea</taxon>
        <taxon>Laelapidae</taxon>
        <taxon>Tropilaelaps</taxon>
    </lineage>
</organism>
<protein>
    <recommendedName>
        <fullName evidence="3">Cell division cycle protein 27 homolog</fullName>
    </recommendedName>
</protein>
<feature type="compositionally biased region" description="Low complexity" evidence="5">
    <location>
        <begin position="379"/>
        <end position="394"/>
    </location>
</feature>
<dbReference type="FunCoup" id="A0A1V9X8I1">
    <property type="interactions" value="2228"/>
</dbReference>
<dbReference type="STRING" id="418985.A0A1V9X8I1"/>
<dbReference type="SUPFAM" id="SSF48452">
    <property type="entry name" value="TPR-like"/>
    <property type="match status" value="2"/>
</dbReference>
<dbReference type="InterPro" id="IPR011990">
    <property type="entry name" value="TPR-like_helical_dom_sf"/>
</dbReference>
<feature type="repeat" description="TPR" evidence="4">
    <location>
        <begin position="537"/>
        <end position="570"/>
    </location>
</feature>
<evidence type="ECO:0000256" key="4">
    <source>
        <dbReference type="PROSITE-ProRule" id="PRU00339"/>
    </source>
</evidence>
<dbReference type="Proteomes" id="UP000192247">
    <property type="component" value="Unassembled WGS sequence"/>
</dbReference>
<evidence type="ECO:0000256" key="2">
    <source>
        <dbReference type="ARBA" id="ARBA00038210"/>
    </source>
</evidence>
<dbReference type="Pfam" id="PF13181">
    <property type="entry name" value="TPR_8"/>
    <property type="match status" value="3"/>
</dbReference>
<dbReference type="Pfam" id="PF12895">
    <property type="entry name" value="ANAPC3"/>
    <property type="match status" value="1"/>
</dbReference>
<evidence type="ECO:0000313" key="7">
    <source>
        <dbReference type="Proteomes" id="UP000192247"/>
    </source>
</evidence>
<dbReference type="PANTHER" id="PTHR12558:SF13">
    <property type="entry name" value="CELL DIVISION CYCLE PROTEIN 27 HOMOLOG"/>
    <property type="match status" value="1"/>
</dbReference>
<comment type="similarity">
    <text evidence="2">Belongs to the APC3/CDC27 family.</text>
</comment>
<dbReference type="GO" id="GO:0051301">
    <property type="term" value="P:cell division"/>
    <property type="evidence" value="ECO:0007669"/>
    <property type="project" value="UniProtKB-KW"/>
</dbReference>
<dbReference type="GO" id="GO:0016567">
    <property type="term" value="P:protein ubiquitination"/>
    <property type="evidence" value="ECO:0007669"/>
    <property type="project" value="TreeGrafter"/>
</dbReference>
<keyword evidence="1 4" id="KW-0802">TPR repeat</keyword>
<gene>
    <name evidence="6" type="ORF">BIW11_12095</name>
</gene>
<dbReference type="GO" id="GO:0006418">
    <property type="term" value="P:tRNA aminoacylation for protein translation"/>
    <property type="evidence" value="ECO:0007669"/>
    <property type="project" value="InterPro"/>
</dbReference>
<dbReference type="GO" id="GO:0031145">
    <property type="term" value="P:anaphase-promoting complex-dependent catabolic process"/>
    <property type="evidence" value="ECO:0007669"/>
    <property type="project" value="TreeGrafter"/>
</dbReference>
<dbReference type="AlphaFoldDB" id="A0A1V9X8I1"/>
<dbReference type="InterPro" id="IPR001412">
    <property type="entry name" value="aa-tRNA-synth_I_CS"/>
</dbReference>
<accession>A0A1V9X8I1</accession>
<dbReference type="OrthoDB" id="329563at2759"/>
<feature type="repeat" description="TPR" evidence="4">
    <location>
        <begin position="775"/>
        <end position="808"/>
    </location>
</feature>
<dbReference type="PROSITE" id="PS50005">
    <property type="entry name" value="TPR"/>
    <property type="match status" value="7"/>
</dbReference>
<evidence type="ECO:0000313" key="6">
    <source>
        <dbReference type="EMBL" id="OQR69703.1"/>
    </source>
</evidence>
<evidence type="ECO:0000256" key="1">
    <source>
        <dbReference type="ARBA" id="ARBA00022803"/>
    </source>
</evidence>
<evidence type="ECO:0000256" key="3">
    <source>
        <dbReference type="ARBA" id="ARBA00039307"/>
    </source>
</evidence>
<feature type="compositionally biased region" description="Polar residues" evidence="5">
    <location>
        <begin position="240"/>
        <end position="250"/>
    </location>
</feature>
<comment type="caution">
    <text evidence="6">The sequence shown here is derived from an EMBL/GenBank/DDBJ whole genome shotgun (WGS) entry which is preliminary data.</text>
</comment>
<feature type="repeat" description="TPR" evidence="4">
    <location>
        <begin position="639"/>
        <end position="672"/>
    </location>
</feature>
<feature type="repeat" description="TPR" evidence="4">
    <location>
        <begin position="673"/>
        <end position="706"/>
    </location>
</feature>
<reference evidence="6 7" key="1">
    <citation type="journal article" date="2017" name="Gigascience">
        <title>Draft genome of the honey bee ectoparasitic mite, Tropilaelaps mercedesae, is shaped by the parasitic life history.</title>
        <authorList>
            <person name="Dong X."/>
            <person name="Armstrong S.D."/>
            <person name="Xia D."/>
            <person name="Makepeace B.L."/>
            <person name="Darby A.C."/>
            <person name="Kadowaki T."/>
        </authorList>
    </citation>
    <scope>NUCLEOTIDE SEQUENCE [LARGE SCALE GENOMIC DNA]</scope>
    <source>
        <strain evidence="6">Wuxi-XJTLU</strain>
    </source>
</reference>
<keyword evidence="7" id="KW-1185">Reference proteome</keyword>
<sequence length="911" mass="99256">MSPAEPVQAAIWQCLSQHKLDDAIFLSERLHAELHSDESLFLLGTSYYRAGRLKATKILLNESSHPQCRYLLARCCLELNDLVKAEQALTGSVPFTTDQDVVENVCKVFGDNASFALSLLGEIYANTRRTTRAVEAYQACLKLNPTLWSAFEALVGLGLRPDPARLFSLGSNDLVLNSLVSTPLTAHSPVAAATPAGWAPHNHGTSSNVLHCKDNVNPSTTNTIAQGGGGHPISHKDNNSDSTADSTVITTGSDLSGIKELTPDPSGPSGNFGLGLGGVVLINPQTPLVHSAAPTPTRAGRLHLGHLRGHHHVMPATPMFGSMQPVSQLVFASPEGMGPPGTPFVVPSQGDRAPAVQTPDAGDVAPLKRTKKINQFFGQSTSNNNAQTPTNANPLTPRRSTRLFTSNSIKENTTKTAASPKSARIVLSSNRTPSKKSKSPASASEKTKNSPEPIGTMVEELNKANDALTLQLSVVQMQRSSLNGLMQLLQAEYTYCWGILFWQLQSLARAFLQLGDFRCRAAVSSLTSLPPHQFETGYILSLLGQAYFELRDYERCNETFEHMMKLFPFYLNGLELYSSSLWHKMAEKKLSYLAQTLLELEPNSPQTLCALGNCFSRQKLHSQAVEQLEKACRLHPRFQYAFTLLGHEYANNEELEKAMQVYRRALAVNANSYLVWSGLASVYMKQEQYSISEGHWRKAIQLNPENPTLLVHLGVALHQQSKSAEAVRVLSRAIHLEPKFALAKFHRATAYLAMDRCQEALNDLHELRTIAPHESMVYYLLGKVYKKLGKEHLALMNLSRATDMDPRGAYTQIKESLDPVREGGSGGRADLSEVGSTISPGQASTPVGSSGGPIGGNHIEGSGHNSAAAQQGHTHNRHLHSPDLPGDFALRGTDPMIAAESELTMESDDSF</sequence>
<dbReference type="GO" id="GO:0004812">
    <property type="term" value="F:aminoacyl-tRNA ligase activity"/>
    <property type="evidence" value="ECO:0007669"/>
    <property type="project" value="InterPro"/>
</dbReference>
<keyword evidence="6" id="KW-0132">Cell division</keyword>
<feature type="compositionally biased region" description="Polar residues" evidence="5">
    <location>
        <begin position="863"/>
        <end position="873"/>
    </location>
</feature>
<dbReference type="GO" id="GO:0007091">
    <property type="term" value="P:metaphase/anaphase transition of mitotic cell cycle"/>
    <property type="evidence" value="ECO:0007669"/>
    <property type="project" value="TreeGrafter"/>
</dbReference>
<feature type="region of interest" description="Disordered" evidence="5">
    <location>
        <begin position="215"/>
        <end position="250"/>
    </location>
</feature>
<proteinExistence type="inferred from homology"/>
<dbReference type="InParanoid" id="A0A1V9X8I1"/>
<feature type="region of interest" description="Disordered" evidence="5">
    <location>
        <begin position="377"/>
        <end position="453"/>
    </location>
</feature>
<dbReference type="EMBL" id="MNPL01020107">
    <property type="protein sequence ID" value="OQR69703.1"/>
    <property type="molecule type" value="Genomic_DNA"/>
</dbReference>
<dbReference type="PANTHER" id="PTHR12558">
    <property type="entry name" value="CELL DIVISION CYCLE 16,23,27"/>
    <property type="match status" value="1"/>
</dbReference>
<name>A0A1V9X8I1_9ACAR</name>
<dbReference type="GO" id="GO:0005737">
    <property type="term" value="C:cytoplasm"/>
    <property type="evidence" value="ECO:0007669"/>
    <property type="project" value="TreeGrafter"/>
</dbReference>
<dbReference type="GO" id="GO:0005680">
    <property type="term" value="C:anaphase-promoting complex"/>
    <property type="evidence" value="ECO:0007669"/>
    <property type="project" value="TreeGrafter"/>
</dbReference>
<dbReference type="Pfam" id="PF13432">
    <property type="entry name" value="TPR_16"/>
    <property type="match status" value="1"/>
</dbReference>
<feature type="repeat" description="TPR" evidence="4">
    <location>
        <begin position="605"/>
        <end position="638"/>
    </location>
</feature>
<keyword evidence="6" id="KW-0131">Cell cycle</keyword>
<dbReference type="PROSITE" id="PS00178">
    <property type="entry name" value="AA_TRNA_LIGASE_I"/>
    <property type="match status" value="1"/>
</dbReference>
<dbReference type="InterPro" id="IPR019734">
    <property type="entry name" value="TPR_rpt"/>
</dbReference>